<evidence type="ECO:0000313" key="2">
    <source>
        <dbReference type="Proteomes" id="UP000244093"/>
    </source>
</evidence>
<organism evidence="1 2">
    <name type="scientific">Zestosphaera tikiterensis</name>
    <dbReference type="NCBI Taxonomy" id="1973259"/>
    <lineage>
        <taxon>Archaea</taxon>
        <taxon>Thermoproteota</taxon>
        <taxon>Thermoprotei</taxon>
        <taxon>Desulfurococcales</taxon>
        <taxon>Desulfurococcaceae</taxon>
        <taxon>Zestosphaera</taxon>
    </lineage>
</organism>
<dbReference type="InterPro" id="IPR039709">
    <property type="entry name" value="VapB3-like"/>
</dbReference>
<dbReference type="Proteomes" id="UP000244093">
    <property type="component" value="Unassembled WGS sequence"/>
</dbReference>
<dbReference type="AlphaFoldDB" id="A0A2R7Y8S2"/>
<evidence type="ECO:0000313" key="1">
    <source>
        <dbReference type="EMBL" id="PUA33925.1"/>
    </source>
</evidence>
<sequence length="90" mass="11122">MQRLYSCILYDLHGIYVLSEVVAVRVPRELKEKMKKYLIDWSDEIRRFLEERVKDLEFLELLDNIKGKARKRRRTRIDSVKIIREEREKR</sequence>
<gene>
    <name evidence="1" type="ORF">B7O98_00450</name>
</gene>
<comment type="caution">
    <text evidence="1">The sequence shown here is derived from an EMBL/GenBank/DDBJ whole genome shotgun (WGS) entry which is preliminary data.</text>
</comment>
<evidence type="ECO:0008006" key="3">
    <source>
        <dbReference type="Google" id="ProtNLM"/>
    </source>
</evidence>
<dbReference type="PANTHER" id="PTHR42244:SF2">
    <property type="entry name" value="ANTITOXIN VAPB3-RELATED"/>
    <property type="match status" value="1"/>
</dbReference>
<dbReference type="EMBL" id="NBVN01000001">
    <property type="protein sequence ID" value="PUA33925.1"/>
    <property type="molecule type" value="Genomic_DNA"/>
</dbReference>
<accession>A0A2R7Y8S2</accession>
<protein>
    <recommendedName>
        <fullName evidence="3">VapB-type antitoxin</fullName>
    </recommendedName>
</protein>
<name>A0A2R7Y8S2_9CREN</name>
<reference evidence="1 2" key="1">
    <citation type="journal article" date="2018" name="Syst. Appl. Microbiol.">
        <title>A new symbiotic nanoarchaeote (Candidatus Nanoclepta minutus) and its host (Zestosphaera tikiterensis gen. nov., sp. nov.) from a New Zealand hot spring.</title>
        <authorList>
            <person name="St John E."/>
            <person name="Liu Y."/>
            <person name="Podar M."/>
            <person name="Stott M.B."/>
            <person name="Meneghin J."/>
            <person name="Chen Z."/>
            <person name="Lagutin K."/>
            <person name="Mitchell K."/>
            <person name="Reysenbach A.L."/>
        </authorList>
    </citation>
    <scope>NUCLEOTIDE SEQUENCE [LARGE SCALE GENOMIC DNA]</scope>
    <source>
        <strain evidence="1">NZ3</strain>
    </source>
</reference>
<proteinExistence type="predicted"/>
<dbReference type="PANTHER" id="PTHR42244">
    <property type="entry name" value="ANTITOXIN VAPB3-RELATED"/>
    <property type="match status" value="1"/>
</dbReference>